<reference evidence="1 2" key="1">
    <citation type="submission" date="2019-03" db="EMBL/GenBank/DDBJ databases">
        <title>Draft genome sequences of novel Actinobacteria.</title>
        <authorList>
            <person name="Sahin N."/>
            <person name="Ay H."/>
            <person name="Saygin H."/>
        </authorList>
    </citation>
    <scope>NUCLEOTIDE SEQUENCE [LARGE SCALE GENOMIC DNA]</scope>
    <source>
        <strain evidence="1 2">JCM 30547</strain>
    </source>
</reference>
<proteinExistence type="predicted"/>
<dbReference type="EMBL" id="SMKA01000198">
    <property type="protein sequence ID" value="TDC22145.1"/>
    <property type="molecule type" value="Genomic_DNA"/>
</dbReference>
<name>A0A4V2XPI0_9ACTN</name>
<protein>
    <submittedName>
        <fullName evidence="1">Uncharacterized protein</fullName>
    </submittedName>
</protein>
<dbReference type="RefSeq" id="WP_132413054.1">
    <property type="nucleotide sequence ID" value="NZ_SMKA01000198.1"/>
</dbReference>
<organism evidence="1 2">
    <name type="scientific">Kribbella albertanoniae</name>
    <dbReference type="NCBI Taxonomy" id="1266829"/>
    <lineage>
        <taxon>Bacteria</taxon>
        <taxon>Bacillati</taxon>
        <taxon>Actinomycetota</taxon>
        <taxon>Actinomycetes</taxon>
        <taxon>Propionibacteriales</taxon>
        <taxon>Kribbellaceae</taxon>
        <taxon>Kribbella</taxon>
    </lineage>
</organism>
<dbReference type="Proteomes" id="UP000295075">
    <property type="component" value="Unassembled WGS sequence"/>
</dbReference>
<evidence type="ECO:0000313" key="1">
    <source>
        <dbReference type="EMBL" id="TDC22145.1"/>
    </source>
</evidence>
<gene>
    <name evidence="1" type="ORF">E1261_31645</name>
</gene>
<sequence length="71" mass="7972">MKTKPRYFTYKAGHHNVRPWGDIGTPVGEVIKAGYRWRAKRTDGTWLPDARTTFASMSEAADALLKAAGYE</sequence>
<evidence type="ECO:0000313" key="2">
    <source>
        <dbReference type="Proteomes" id="UP000295075"/>
    </source>
</evidence>
<accession>A0A4V2XPI0</accession>
<comment type="caution">
    <text evidence="1">The sequence shown here is derived from an EMBL/GenBank/DDBJ whole genome shotgun (WGS) entry which is preliminary data.</text>
</comment>
<keyword evidence="2" id="KW-1185">Reference proteome</keyword>
<dbReference type="AlphaFoldDB" id="A0A4V2XPI0"/>